<dbReference type="Proteomes" id="UP000568380">
    <property type="component" value="Unassembled WGS sequence"/>
</dbReference>
<dbReference type="AlphaFoldDB" id="A0A7W8A0W9"/>
<dbReference type="RefSeq" id="WP_184961371.1">
    <property type="nucleotide sequence ID" value="NZ_JACHIN010000003.1"/>
</dbReference>
<keyword evidence="1" id="KW-1133">Transmembrane helix</keyword>
<feature type="transmembrane region" description="Helical" evidence="1">
    <location>
        <begin position="158"/>
        <end position="181"/>
    </location>
</feature>
<comment type="caution">
    <text evidence="2">The sequence shown here is derived from an EMBL/GenBank/DDBJ whole genome shotgun (WGS) entry which is preliminary data.</text>
</comment>
<reference evidence="2 3" key="1">
    <citation type="submission" date="2020-08" db="EMBL/GenBank/DDBJ databases">
        <title>Genomic Encyclopedia of Type Strains, Phase IV (KMG-IV): sequencing the most valuable type-strain genomes for metagenomic binning, comparative biology and taxonomic classification.</title>
        <authorList>
            <person name="Goeker M."/>
        </authorList>
    </citation>
    <scope>NUCLEOTIDE SEQUENCE [LARGE SCALE GENOMIC DNA]</scope>
    <source>
        <strain evidence="2 3">DSM 45385</strain>
    </source>
</reference>
<name>A0A7W8A0W9_9ACTN</name>
<keyword evidence="1" id="KW-0812">Transmembrane</keyword>
<feature type="transmembrane region" description="Helical" evidence="1">
    <location>
        <begin position="230"/>
        <end position="251"/>
    </location>
</feature>
<organism evidence="2 3">
    <name type="scientific">Nonomuraea endophytica</name>
    <dbReference type="NCBI Taxonomy" id="714136"/>
    <lineage>
        <taxon>Bacteria</taxon>
        <taxon>Bacillati</taxon>
        <taxon>Actinomycetota</taxon>
        <taxon>Actinomycetes</taxon>
        <taxon>Streptosporangiales</taxon>
        <taxon>Streptosporangiaceae</taxon>
        <taxon>Nonomuraea</taxon>
    </lineage>
</organism>
<keyword evidence="1" id="KW-0472">Membrane</keyword>
<feature type="transmembrane region" description="Helical" evidence="1">
    <location>
        <begin position="119"/>
        <end position="146"/>
    </location>
</feature>
<dbReference type="EMBL" id="JACHIN010000003">
    <property type="protein sequence ID" value="MBB5077512.1"/>
    <property type="molecule type" value="Genomic_DNA"/>
</dbReference>
<evidence type="ECO:0000313" key="2">
    <source>
        <dbReference type="EMBL" id="MBB5077512.1"/>
    </source>
</evidence>
<evidence type="ECO:0000256" key="1">
    <source>
        <dbReference type="SAM" id="Phobius"/>
    </source>
</evidence>
<keyword evidence="3" id="KW-1185">Reference proteome</keyword>
<sequence>MNTFIAVAAAIGAILGTALAELVSEEIRGRLDRIPEGLLRLARRRLPEDMRVPLHDEEWYPELQEVLKGEDARPITRLVTGVRFSLGLIRTANVVASIRNRRVTLQAEHDRWVALADMLRFPANACVLITGLALSAAAGVLIGLLVPQILSITPALGAVLTWALTVAFGTIVGLALTLVLANGLRGTTRKMLLLRAPVVRAPEQRREPLRARLMNLLLGRERDNAHGMRTAAFLGSYTGVGLGAVMGYQLTSFWQPLLLTAITIAALMVLRFSLVSAPRWWLKRLRRRLEDDAGAPPDEGREQI</sequence>
<protein>
    <submittedName>
        <fullName evidence="2">Uncharacterized protein</fullName>
    </submittedName>
</protein>
<gene>
    <name evidence="2" type="ORF">HNR40_002985</name>
</gene>
<evidence type="ECO:0000313" key="3">
    <source>
        <dbReference type="Proteomes" id="UP000568380"/>
    </source>
</evidence>
<accession>A0A7W8A0W9</accession>
<feature type="transmembrane region" description="Helical" evidence="1">
    <location>
        <begin position="257"/>
        <end position="277"/>
    </location>
</feature>
<proteinExistence type="predicted"/>